<dbReference type="InterPro" id="IPR046947">
    <property type="entry name" value="LytR-like"/>
</dbReference>
<dbReference type="PANTHER" id="PTHR37299:SF1">
    <property type="entry name" value="STAGE 0 SPORULATION PROTEIN A HOMOLOG"/>
    <property type="match status" value="1"/>
</dbReference>
<dbReference type="CDD" id="cd17536">
    <property type="entry name" value="REC_YesN-like"/>
    <property type="match status" value="1"/>
</dbReference>
<dbReference type="Gene3D" id="2.40.50.1020">
    <property type="entry name" value="LytTr DNA-binding domain"/>
    <property type="match status" value="1"/>
</dbReference>
<keyword evidence="5" id="KW-1185">Reference proteome</keyword>
<dbReference type="GO" id="GO:0000156">
    <property type="term" value="F:phosphorelay response regulator activity"/>
    <property type="evidence" value="ECO:0007669"/>
    <property type="project" value="InterPro"/>
</dbReference>
<dbReference type="GO" id="GO:0003677">
    <property type="term" value="F:DNA binding"/>
    <property type="evidence" value="ECO:0007669"/>
    <property type="project" value="UniProtKB-KW"/>
</dbReference>
<dbReference type="Pfam" id="PF00072">
    <property type="entry name" value="Response_reg"/>
    <property type="match status" value="1"/>
</dbReference>
<dbReference type="InterPro" id="IPR001789">
    <property type="entry name" value="Sig_transdc_resp-reg_receiver"/>
</dbReference>
<evidence type="ECO:0000313" key="5">
    <source>
        <dbReference type="Proteomes" id="UP001319180"/>
    </source>
</evidence>
<feature type="domain" description="Response regulatory" evidence="2">
    <location>
        <begin position="3"/>
        <end position="116"/>
    </location>
</feature>
<evidence type="ECO:0000313" key="4">
    <source>
        <dbReference type="EMBL" id="MBT1690179.1"/>
    </source>
</evidence>
<dbReference type="PROSITE" id="PS50930">
    <property type="entry name" value="HTH_LYTTR"/>
    <property type="match status" value="1"/>
</dbReference>
<dbReference type="Proteomes" id="UP001319180">
    <property type="component" value="Unassembled WGS sequence"/>
</dbReference>
<dbReference type="InterPro" id="IPR011006">
    <property type="entry name" value="CheY-like_superfamily"/>
</dbReference>
<dbReference type="SMART" id="SM00448">
    <property type="entry name" value="REC"/>
    <property type="match status" value="1"/>
</dbReference>
<accession>A0AAP2DDR5</accession>
<dbReference type="PANTHER" id="PTHR37299">
    <property type="entry name" value="TRANSCRIPTIONAL REGULATOR-RELATED"/>
    <property type="match status" value="1"/>
</dbReference>
<evidence type="ECO:0000256" key="1">
    <source>
        <dbReference type="PROSITE-ProRule" id="PRU00169"/>
    </source>
</evidence>
<comment type="caution">
    <text evidence="4">The sequence shown here is derived from an EMBL/GenBank/DDBJ whole genome shotgun (WGS) entry which is preliminary data.</text>
</comment>
<feature type="domain" description="HTH LytTR-type" evidence="3">
    <location>
        <begin position="140"/>
        <end position="242"/>
    </location>
</feature>
<dbReference type="Pfam" id="PF04397">
    <property type="entry name" value="LytTR"/>
    <property type="match status" value="1"/>
</dbReference>
<feature type="modified residue" description="4-aspartylphosphate" evidence="1">
    <location>
        <position position="55"/>
    </location>
</feature>
<protein>
    <submittedName>
        <fullName evidence="4">LytTR family DNA-binding domain-containing protein</fullName>
    </submittedName>
</protein>
<evidence type="ECO:0000259" key="2">
    <source>
        <dbReference type="PROSITE" id="PS50110"/>
    </source>
</evidence>
<dbReference type="InterPro" id="IPR007492">
    <property type="entry name" value="LytTR_DNA-bd_dom"/>
</dbReference>
<dbReference type="EMBL" id="JAHESC010000057">
    <property type="protein sequence ID" value="MBT1690179.1"/>
    <property type="molecule type" value="Genomic_DNA"/>
</dbReference>
<dbReference type="SUPFAM" id="SSF52172">
    <property type="entry name" value="CheY-like"/>
    <property type="match status" value="1"/>
</dbReference>
<name>A0AAP2DDR5_9BACT</name>
<dbReference type="Gene3D" id="3.40.50.2300">
    <property type="match status" value="1"/>
</dbReference>
<proteinExistence type="predicted"/>
<sequence length="249" mass="29024">MIRALIIDDESKARNLLKVTMERIFPGQFVLETADDSEDGLLKIHYFKPDLLFLDIEMPMMNGFDFLAAIPEVDCKVIFTTAHDQYAIRAIRYNALDYLLKPINPIELKEAIDRYQSHRGRKETYSRQIENFFEHKERNLAITTYDGVVFLEVDTIIRCEADLNYTRFVLTDNKTFVSSKTLKEYEDLLTVHNNFVRIHRSHLVNLDYVLKFKSEGLLVLKDSSSVPISRRRKEEVVSKLSVRSTAVHS</sequence>
<evidence type="ECO:0000259" key="3">
    <source>
        <dbReference type="PROSITE" id="PS50930"/>
    </source>
</evidence>
<dbReference type="AlphaFoldDB" id="A0AAP2DDR5"/>
<dbReference type="RefSeq" id="WP_254093397.1">
    <property type="nucleotide sequence ID" value="NZ_JAHESC010000057.1"/>
</dbReference>
<dbReference type="SMART" id="SM00850">
    <property type="entry name" value="LytTR"/>
    <property type="match status" value="1"/>
</dbReference>
<gene>
    <name evidence="4" type="ORF">KK078_26680</name>
</gene>
<keyword evidence="4" id="KW-0238">DNA-binding</keyword>
<reference evidence="4 5" key="1">
    <citation type="submission" date="2021-05" db="EMBL/GenBank/DDBJ databases">
        <title>A Polyphasic approach of four new species of the genus Ohtaekwangia: Ohtaekwangia histidinii sp. nov., Ohtaekwangia cretensis sp. nov., Ohtaekwangia indiensis sp. nov., Ohtaekwangia reichenbachii sp. nov. from diverse environment.</title>
        <authorList>
            <person name="Octaviana S."/>
        </authorList>
    </citation>
    <scope>NUCLEOTIDE SEQUENCE [LARGE SCALE GENOMIC DNA]</scope>
    <source>
        <strain evidence="4 5">PWU37</strain>
    </source>
</reference>
<keyword evidence="1" id="KW-0597">Phosphoprotein</keyword>
<dbReference type="PROSITE" id="PS50110">
    <property type="entry name" value="RESPONSE_REGULATORY"/>
    <property type="match status" value="1"/>
</dbReference>
<organism evidence="4 5">
    <name type="scientific">Dawidia soli</name>
    <dbReference type="NCBI Taxonomy" id="2782352"/>
    <lineage>
        <taxon>Bacteria</taxon>
        <taxon>Pseudomonadati</taxon>
        <taxon>Bacteroidota</taxon>
        <taxon>Cytophagia</taxon>
        <taxon>Cytophagales</taxon>
        <taxon>Chryseotaleaceae</taxon>
        <taxon>Dawidia</taxon>
    </lineage>
</organism>